<evidence type="ECO:0000256" key="8">
    <source>
        <dbReference type="SAM" id="MobiDB-lite"/>
    </source>
</evidence>
<evidence type="ECO:0000313" key="12">
    <source>
        <dbReference type="EMBL" id="JAS35272.1"/>
    </source>
</evidence>
<protein>
    <recommendedName>
        <fullName evidence="13">SID1 transmembrane family member 1</fullName>
    </recommendedName>
</protein>
<gene>
    <name evidence="12" type="ORF">g.16007</name>
    <name evidence="11" type="ORF">g.16009</name>
</gene>
<evidence type="ECO:0000256" key="6">
    <source>
        <dbReference type="ARBA" id="ARBA00023136"/>
    </source>
</evidence>
<evidence type="ECO:0000256" key="1">
    <source>
        <dbReference type="ARBA" id="ARBA00004141"/>
    </source>
</evidence>
<evidence type="ECO:0008006" key="13">
    <source>
        <dbReference type="Google" id="ProtNLM"/>
    </source>
</evidence>
<evidence type="ECO:0000256" key="4">
    <source>
        <dbReference type="ARBA" id="ARBA00022729"/>
    </source>
</evidence>
<evidence type="ECO:0000313" key="11">
    <source>
        <dbReference type="EMBL" id="JAS27372.1"/>
    </source>
</evidence>
<evidence type="ECO:0000256" key="5">
    <source>
        <dbReference type="ARBA" id="ARBA00022989"/>
    </source>
</evidence>
<feature type="transmembrane region" description="Helical" evidence="9">
    <location>
        <begin position="641"/>
        <end position="660"/>
    </location>
</feature>
<keyword evidence="4 10" id="KW-0732">Signal</keyword>
<reference evidence="11" key="1">
    <citation type="submission" date="2015-12" db="EMBL/GenBank/DDBJ databases">
        <title>De novo transcriptome assembly of four potential Pierce s Disease insect vectors from Arizona vineyards.</title>
        <authorList>
            <person name="Tassone E.E."/>
        </authorList>
    </citation>
    <scope>NUCLEOTIDE SEQUENCE</scope>
</reference>
<evidence type="ECO:0000256" key="2">
    <source>
        <dbReference type="ARBA" id="ARBA00006618"/>
    </source>
</evidence>
<feature type="transmembrane region" description="Helical" evidence="9">
    <location>
        <begin position="558"/>
        <end position="577"/>
    </location>
</feature>
<dbReference type="InterPro" id="IPR025958">
    <property type="entry name" value="SID1_TM_fam"/>
</dbReference>
<feature type="chain" id="PRO_5008581415" description="SID1 transmembrane family member 1" evidence="10">
    <location>
        <begin position="24"/>
        <end position="785"/>
    </location>
</feature>
<evidence type="ECO:0000256" key="10">
    <source>
        <dbReference type="SAM" id="SignalP"/>
    </source>
</evidence>
<feature type="transmembrane region" description="Helical" evidence="9">
    <location>
        <begin position="527"/>
        <end position="546"/>
    </location>
</feature>
<dbReference type="GO" id="GO:0005764">
    <property type="term" value="C:lysosome"/>
    <property type="evidence" value="ECO:0007669"/>
    <property type="project" value="TreeGrafter"/>
</dbReference>
<dbReference type="Pfam" id="PF13965">
    <property type="entry name" value="SID-1_RNA_chan"/>
    <property type="match status" value="1"/>
</dbReference>
<feature type="transmembrane region" description="Helical" evidence="9">
    <location>
        <begin position="700"/>
        <end position="719"/>
    </location>
</feature>
<dbReference type="PANTHER" id="PTHR12185">
    <property type="entry name" value="SID1 TRANSMEMBRANE FAMILY MEMEBER"/>
    <property type="match status" value="1"/>
</dbReference>
<evidence type="ECO:0000256" key="9">
    <source>
        <dbReference type="SAM" id="Phobius"/>
    </source>
</evidence>
<feature type="signal peptide" evidence="10">
    <location>
        <begin position="1"/>
        <end position="23"/>
    </location>
</feature>
<dbReference type="PANTHER" id="PTHR12185:SF14">
    <property type="entry name" value="CHOLESTEROL UPTAKE PROTEIN 1"/>
    <property type="match status" value="1"/>
</dbReference>
<feature type="transmembrane region" description="Helical" evidence="9">
    <location>
        <begin position="300"/>
        <end position="325"/>
    </location>
</feature>
<accession>A0A1B6DNX8</accession>
<dbReference type="GO" id="GO:0003725">
    <property type="term" value="F:double-stranded RNA binding"/>
    <property type="evidence" value="ECO:0007669"/>
    <property type="project" value="TreeGrafter"/>
</dbReference>
<keyword evidence="3 9" id="KW-0812">Transmembrane</keyword>
<dbReference type="EMBL" id="GEDC01002026">
    <property type="protein sequence ID" value="JAS35272.1"/>
    <property type="molecule type" value="Transcribed_RNA"/>
</dbReference>
<dbReference type="AlphaFoldDB" id="A0A1B6DNX8"/>
<feature type="transmembrane region" description="Helical" evidence="9">
    <location>
        <begin position="406"/>
        <end position="427"/>
    </location>
</feature>
<evidence type="ECO:0000256" key="7">
    <source>
        <dbReference type="ARBA" id="ARBA00023180"/>
    </source>
</evidence>
<dbReference type="GO" id="GO:0005886">
    <property type="term" value="C:plasma membrane"/>
    <property type="evidence" value="ECO:0007669"/>
    <property type="project" value="TreeGrafter"/>
</dbReference>
<feature type="transmembrane region" description="Helical" evidence="9">
    <location>
        <begin position="751"/>
        <end position="770"/>
    </location>
</feature>
<feature type="transmembrane region" description="Helical" evidence="9">
    <location>
        <begin position="500"/>
        <end position="521"/>
    </location>
</feature>
<dbReference type="GO" id="GO:0051033">
    <property type="term" value="F:RNA transmembrane transporter activity"/>
    <property type="evidence" value="ECO:0007669"/>
    <property type="project" value="TreeGrafter"/>
</dbReference>
<feature type="transmembrane region" description="Helical" evidence="9">
    <location>
        <begin position="461"/>
        <end position="479"/>
    </location>
</feature>
<keyword evidence="7" id="KW-0325">Glycoprotein</keyword>
<feature type="region of interest" description="Disordered" evidence="8">
    <location>
        <begin position="346"/>
        <end position="367"/>
    </location>
</feature>
<keyword evidence="5 9" id="KW-1133">Transmembrane helix</keyword>
<name>A0A1B6DNX8_9HEMI</name>
<comment type="subcellular location">
    <subcellularLocation>
        <location evidence="1">Membrane</location>
        <topology evidence="1">Multi-pass membrane protein</topology>
    </subcellularLocation>
</comment>
<evidence type="ECO:0000256" key="3">
    <source>
        <dbReference type="ARBA" id="ARBA00022692"/>
    </source>
</evidence>
<feature type="transmembrane region" description="Helical" evidence="9">
    <location>
        <begin position="583"/>
        <end position="604"/>
    </location>
</feature>
<comment type="similarity">
    <text evidence="2">Belongs to the SID1 family.</text>
</comment>
<proteinExistence type="inferred from homology"/>
<sequence length="785" mass="90574">MMIVLPNTRVDVFILMYFTVAQSVPGLQINDSGDCISSNLPTNVTTERNNVQPIVCDGKINTVYQVTLNYSVTYIYQFPAAQVQNPTRITVESKSANPEYPIIVVVEQQESVLSWQLPLILQHDSDSYSYEQTSHTLCPNGEEANNDEIIIIISTRSKIDVTLTLKAVLVDNFNVNLKENRTITVTPSEPQYYKFIFSSQFSSATLFVESHNLVCMTLSIQNITCPVTDLQGSNNNIGMWETVSSKGGIMLTRAEYPLGFYIVFIVHSDDNACFTKSTFQENRSKTLSFRLEPSLGPDKYLIAILAVFGILFVFCLIVCFTHFWIETRDDHYNRLINDELPFIQDSSNPLSSGTPVYEEEEEPPPTEGSVTCCCWSWIDSDNGNETKYVNQLTQRNPALLRLESNLFFWNLLIVALFYSLPVVQLVFTQQKNLNEYGNQDLCYYNFLCTHHLFFMTDFNHIFSNIGYVVLGAIFIIIVMRREANRVQYLYNYGLPPQYGLYYALGMALVMEGVLSGCYHVCPNKTNFQFDTSFMYVLSILSMLRMYQARHADINANAHSAYGVLAIIIFSGMCGILLNSMYFYILFTVFHLLFCLFLSAQIYFFGRLKIDLSLCHRILRAVREEYNAGVRNCCKPLYPSRMLLLLLGNMCNWALVAVGWYQLLEDFATYLLTVLISNLFLYLFFYVVMKFYYKEKILLQTKLYILLALILWSTANYFFYFRKIISWKLTPALSRNYNQPCILLEFFDAHDIWHFLSAGGMFSFFMVLLTLDDDLKHRKTDRIRIF</sequence>
<feature type="transmembrane region" description="Helical" evidence="9">
    <location>
        <begin position="666"/>
        <end position="688"/>
    </location>
</feature>
<organism evidence="11">
    <name type="scientific">Clastoptera arizonana</name>
    <name type="common">Arizona spittle bug</name>
    <dbReference type="NCBI Taxonomy" id="38151"/>
    <lineage>
        <taxon>Eukaryota</taxon>
        <taxon>Metazoa</taxon>
        <taxon>Ecdysozoa</taxon>
        <taxon>Arthropoda</taxon>
        <taxon>Hexapoda</taxon>
        <taxon>Insecta</taxon>
        <taxon>Pterygota</taxon>
        <taxon>Neoptera</taxon>
        <taxon>Paraneoptera</taxon>
        <taxon>Hemiptera</taxon>
        <taxon>Auchenorrhyncha</taxon>
        <taxon>Cercopoidea</taxon>
        <taxon>Clastopteridae</taxon>
        <taxon>Clastoptera</taxon>
    </lineage>
</organism>
<dbReference type="EMBL" id="GEDC01009926">
    <property type="protein sequence ID" value="JAS27372.1"/>
    <property type="molecule type" value="Transcribed_RNA"/>
</dbReference>
<keyword evidence="6 9" id="KW-0472">Membrane</keyword>